<gene>
    <name evidence="1" type="ORF">TorRG33x02_343090</name>
</gene>
<accession>A0A2P5ARX6</accession>
<evidence type="ECO:0000313" key="2">
    <source>
        <dbReference type="Proteomes" id="UP000237000"/>
    </source>
</evidence>
<sequence>MSNQTESDIARTLAYKYYLGDSLGLHSHQESLVHSILKTFFKLCKCNCVTALLFSNMRRIYVVKYRYNYLFVIFPAVEYMHKLIQAPRGRSIIFRENDY</sequence>
<evidence type="ECO:0000313" key="1">
    <source>
        <dbReference type="EMBL" id="PON39318.1"/>
    </source>
</evidence>
<proteinExistence type="predicted"/>
<reference evidence="2" key="1">
    <citation type="submission" date="2016-06" db="EMBL/GenBank/DDBJ databases">
        <title>Parallel loss of symbiosis genes in relatives of nitrogen-fixing non-legume Parasponia.</title>
        <authorList>
            <person name="Van Velzen R."/>
            <person name="Holmer R."/>
            <person name="Bu F."/>
            <person name="Rutten L."/>
            <person name="Van Zeijl A."/>
            <person name="Liu W."/>
            <person name="Santuari L."/>
            <person name="Cao Q."/>
            <person name="Sharma T."/>
            <person name="Shen D."/>
            <person name="Roswanjaya Y."/>
            <person name="Wardhani T."/>
            <person name="Kalhor M.S."/>
            <person name="Jansen J."/>
            <person name="Van den Hoogen J."/>
            <person name="Gungor B."/>
            <person name="Hartog M."/>
            <person name="Hontelez J."/>
            <person name="Verver J."/>
            <person name="Yang W.-C."/>
            <person name="Schijlen E."/>
            <person name="Repin R."/>
            <person name="Schilthuizen M."/>
            <person name="Schranz E."/>
            <person name="Heidstra R."/>
            <person name="Miyata K."/>
            <person name="Fedorova E."/>
            <person name="Kohlen W."/>
            <person name="Bisseling T."/>
            <person name="Smit S."/>
            <person name="Geurts R."/>
        </authorList>
    </citation>
    <scope>NUCLEOTIDE SEQUENCE [LARGE SCALE GENOMIC DNA]</scope>
    <source>
        <strain evidence="2">cv. RG33-2</strain>
    </source>
</reference>
<dbReference type="EMBL" id="JXTC01000722">
    <property type="protein sequence ID" value="PON39318.1"/>
    <property type="molecule type" value="Genomic_DNA"/>
</dbReference>
<dbReference type="OrthoDB" id="10273348at2759"/>
<keyword evidence="2" id="KW-1185">Reference proteome</keyword>
<dbReference type="Proteomes" id="UP000237000">
    <property type="component" value="Unassembled WGS sequence"/>
</dbReference>
<protein>
    <submittedName>
        <fullName evidence="1">Uncharacterized protein</fullName>
    </submittedName>
</protein>
<dbReference type="InParanoid" id="A0A2P5ARX6"/>
<dbReference type="AlphaFoldDB" id="A0A2P5ARX6"/>
<name>A0A2P5ARX6_TREOI</name>
<comment type="caution">
    <text evidence="1">The sequence shown here is derived from an EMBL/GenBank/DDBJ whole genome shotgun (WGS) entry which is preliminary data.</text>
</comment>
<organism evidence="1 2">
    <name type="scientific">Trema orientale</name>
    <name type="common">Charcoal tree</name>
    <name type="synonym">Celtis orientalis</name>
    <dbReference type="NCBI Taxonomy" id="63057"/>
    <lineage>
        <taxon>Eukaryota</taxon>
        <taxon>Viridiplantae</taxon>
        <taxon>Streptophyta</taxon>
        <taxon>Embryophyta</taxon>
        <taxon>Tracheophyta</taxon>
        <taxon>Spermatophyta</taxon>
        <taxon>Magnoliopsida</taxon>
        <taxon>eudicotyledons</taxon>
        <taxon>Gunneridae</taxon>
        <taxon>Pentapetalae</taxon>
        <taxon>rosids</taxon>
        <taxon>fabids</taxon>
        <taxon>Rosales</taxon>
        <taxon>Cannabaceae</taxon>
        <taxon>Trema</taxon>
    </lineage>
</organism>